<dbReference type="InterPro" id="IPR004244">
    <property type="entry name" value="Transposase_22"/>
</dbReference>
<reference evidence="1" key="1">
    <citation type="journal article" date="2022" name="bioRxiv">
        <title>Sequencing and chromosome-scale assembly of the giantPleurodeles waltlgenome.</title>
        <authorList>
            <person name="Brown T."/>
            <person name="Elewa A."/>
            <person name="Iarovenko S."/>
            <person name="Subramanian E."/>
            <person name="Araus A.J."/>
            <person name="Petzold A."/>
            <person name="Susuki M."/>
            <person name="Suzuki K.-i.T."/>
            <person name="Hayashi T."/>
            <person name="Toyoda A."/>
            <person name="Oliveira C."/>
            <person name="Osipova E."/>
            <person name="Leigh N.D."/>
            <person name="Simon A."/>
            <person name="Yun M.H."/>
        </authorList>
    </citation>
    <scope>NUCLEOTIDE SEQUENCE</scope>
    <source>
        <strain evidence="1">20211129_DDA</strain>
        <tissue evidence="1">Liver</tissue>
    </source>
</reference>
<dbReference type="Proteomes" id="UP001066276">
    <property type="component" value="Chromosome 11"/>
</dbReference>
<organism evidence="1 2">
    <name type="scientific">Pleurodeles waltl</name>
    <name type="common">Iberian ribbed newt</name>
    <dbReference type="NCBI Taxonomy" id="8319"/>
    <lineage>
        <taxon>Eukaryota</taxon>
        <taxon>Metazoa</taxon>
        <taxon>Chordata</taxon>
        <taxon>Craniata</taxon>
        <taxon>Vertebrata</taxon>
        <taxon>Euteleostomi</taxon>
        <taxon>Amphibia</taxon>
        <taxon>Batrachia</taxon>
        <taxon>Caudata</taxon>
        <taxon>Salamandroidea</taxon>
        <taxon>Salamandridae</taxon>
        <taxon>Pleurodelinae</taxon>
        <taxon>Pleurodeles</taxon>
    </lineage>
</organism>
<protein>
    <submittedName>
        <fullName evidence="1">Uncharacterized protein</fullName>
    </submittedName>
</protein>
<evidence type="ECO:0000313" key="2">
    <source>
        <dbReference type="Proteomes" id="UP001066276"/>
    </source>
</evidence>
<dbReference type="AlphaFoldDB" id="A0AAV7LFM4"/>
<dbReference type="PANTHER" id="PTHR11505">
    <property type="entry name" value="L1 TRANSPOSABLE ELEMENT-RELATED"/>
    <property type="match status" value="1"/>
</dbReference>
<comment type="caution">
    <text evidence="1">The sequence shown here is derived from an EMBL/GenBank/DDBJ whole genome shotgun (WGS) entry which is preliminary data.</text>
</comment>
<gene>
    <name evidence="1" type="ORF">NDU88_003558</name>
</gene>
<evidence type="ECO:0000313" key="1">
    <source>
        <dbReference type="EMBL" id="KAJ1090426.1"/>
    </source>
</evidence>
<dbReference type="EMBL" id="JANPWB010000015">
    <property type="protein sequence ID" value="KAJ1090426.1"/>
    <property type="molecule type" value="Genomic_DNA"/>
</dbReference>
<sequence>MAEPTQGTTMDHILQEISLVGRKLECMASLTAVTKSMCLDIAGFQSQVAGLDQRVTTVETRIASWVDRDQELLYLRSKLIDLEDRSHRDDVRFLGCPENIEGMDIHSYIRETLPKLTGIIFAPPWEFQRVHRLGPKRREDANRPCPIIASLLRHVKARQLLQAARAHGPFRLDDLEVRLTANFSKETSERRRAFLAL</sequence>
<dbReference type="Gene3D" id="3.30.70.1820">
    <property type="entry name" value="L1 transposable element, RRM domain"/>
    <property type="match status" value="1"/>
</dbReference>
<keyword evidence="2" id="KW-1185">Reference proteome</keyword>
<name>A0AAV7LFM4_PLEWA</name>
<proteinExistence type="predicted"/>
<accession>A0AAV7LFM4</accession>